<evidence type="ECO:0000313" key="2">
    <source>
        <dbReference type="Proteomes" id="UP000827092"/>
    </source>
</evidence>
<evidence type="ECO:0008006" key="3">
    <source>
        <dbReference type="Google" id="ProtNLM"/>
    </source>
</evidence>
<proteinExistence type="predicted"/>
<organism evidence="1 2">
    <name type="scientific">Oedothorax gibbosus</name>
    <dbReference type="NCBI Taxonomy" id="931172"/>
    <lineage>
        <taxon>Eukaryota</taxon>
        <taxon>Metazoa</taxon>
        <taxon>Ecdysozoa</taxon>
        <taxon>Arthropoda</taxon>
        <taxon>Chelicerata</taxon>
        <taxon>Arachnida</taxon>
        <taxon>Araneae</taxon>
        <taxon>Araneomorphae</taxon>
        <taxon>Entelegynae</taxon>
        <taxon>Araneoidea</taxon>
        <taxon>Linyphiidae</taxon>
        <taxon>Erigoninae</taxon>
        <taxon>Oedothorax</taxon>
    </lineage>
</organism>
<protein>
    <recommendedName>
        <fullName evidence="3">Reverse transcriptase domain-containing protein</fullName>
    </recommendedName>
</protein>
<comment type="caution">
    <text evidence="1">The sequence shown here is derived from an EMBL/GenBank/DDBJ whole genome shotgun (WGS) entry which is preliminary data.</text>
</comment>
<gene>
    <name evidence="1" type="ORF">JTE90_017779</name>
</gene>
<dbReference type="GO" id="GO:0071897">
    <property type="term" value="P:DNA biosynthetic process"/>
    <property type="evidence" value="ECO:0007669"/>
    <property type="project" value="UniProtKB-ARBA"/>
</dbReference>
<dbReference type="SUPFAM" id="SSF56672">
    <property type="entry name" value="DNA/RNA polymerases"/>
    <property type="match status" value="1"/>
</dbReference>
<sequence length="421" mass="48188">MPKEDQLKIFNRKLGYIKGQVTRLNSLLLEEGRLEHSDILQKVSTIEKLKEKIDDLRNESYCELSDDDLKTFEPSLDTQQSDLETLENADRNAVRFLFPNANPGEQQRYDIEVYRFCRVLFGVNASPFLLSATIKEHIEKYRDVFPITVDMLDTCLYVDDWVCAFSDVSSALKVSREAKDIMTDANMNLCKWSSNSDKLVQLWKNNDFHIHPIHSADTCESDKLHKVLGLPWHIQQDYITLDVTQLLDFDEKSSVTKRLVLSTSGKIFDVLGLVTPYTIRLKCLFQELWLRKISWDDELPADLHQTFIQWRSELFNLTDLRVPRNILDCSLDGANDLQIHIFSDASQKAYGTAAYLRVKNGDHIEVNLIASKSRVAPLSPSSLTLPRLELMGALLAARLGREVLQVIQRKGTPSAIDSIVR</sequence>
<dbReference type="InterPro" id="IPR008042">
    <property type="entry name" value="Retrotrans_Pao"/>
</dbReference>
<dbReference type="PANTHER" id="PTHR47331">
    <property type="entry name" value="PHD-TYPE DOMAIN-CONTAINING PROTEIN"/>
    <property type="match status" value="1"/>
</dbReference>
<evidence type="ECO:0000313" key="1">
    <source>
        <dbReference type="EMBL" id="KAG8184925.1"/>
    </source>
</evidence>
<reference evidence="1 2" key="1">
    <citation type="journal article" date="2022" name="Nat. Ecol. Evol.">
        <title>A masculinizing supergene underlies an exaggerated male reproductive morph in a spider.</title>
        <authorList>
            <person name="Hendrickx F."/>
            <person name="De Corte Z."/>
            <person name="Sonet G."/>
            <person name="Van Belleghem S.M."/>
            <person name="Kostlbacher S."/>
            <person name="Vangestel C."/>
        </authorList>
    </citation>
    <scope>NUCLEOTIDE SEQUENCE [LARGE SCALE GENOMIC DNA]</scope>
    <source>
        <strain evidence="1">W744_W776</strain>
    </source>
</reference>
<dbReference type="InterPro" id="IPR043502">
    <property type="entry name" value="DNA/RNA_pol_sf"/>
</dbReference>
<dbReference type="Proteomes" id="UP000827092">
    <property type="component" value="Unassembled WGS sequence"/>
</dbReference>
<dbReference type="AlphaFoldDB" id="A0AAV6UMZ3"/>
<dbReference type="EMBL" id="JAFNEN010000354">
    <property type="protein sequence ID" value="KAG8184925.1"/>
    <property type="molecule type" value="Genomic_DNA"/>
</dbReference>
<keyword evidence="2" id="KW-1185">Reference proteome</keyword>
<accession>A0AAV6UMZ3</accession>
<dbReference type="Pfam" id="PF05380">
    <property type="entry name" value="Peptidase_A17"/>
    <property type="match status" value="1"/>
</dbReference>
<name>A0AAV6UMZ3_9ARAC</name>